<dbReference type="InterPro" id="IPR017850">
    <property type="entry name" value="Alkaline_phosphatase_core_sf"/>
</dbReference>
<feature type="transmembrane region" description="Helical" evidence="2">
    <location>
        <begin position="599"/>
        <end position="620"/>
    </location>
</feature>
<name>A0A8J6AX60_9EUKA</name>
<accession>A0A8J6AX60</accession>
<proteinExistence type="predicted"/>
<feature type="transmembrane region" description="Helical" evidence="2">
    <location>
        <begin position="696"/>
        <end position="715"/>
    </location>
</feature>
<dbReference type="OrthoDB" id="17015at2759"/>
<feature type="transmembrane region" description="Helical" evidence="2">
    <location>
        <begin position="493"/>
        <end position="514"/>
    </location>
</feature>
<evidence type="ECO:0000256" key="2">
    <source>
        <dbReference type="SAM" id="Phobius"/>
    </source>
</evidence>
<dbReference type="Proteomes" id="UP000717585">
    <property type="component" value="Unassembled WGS sequence"/>
</dbReference>
<gene>
    <name evidence="3" type="ORF">J8273_1423</name>
</gene>
<keyword evidence="4" id="KW-1185">Reference proteome</keyword>
<organism evidence="3 4">
    <name type="scientific">Carpediemonas membranifera</name>
    <dbReference type="NCBI Taxonomy" id="201153"/>
    <lineage>
        <taxon>Eukaryota</taxon>
        <taxon>Metamonada</taxon>
        <taxon>Carpediemonas-like organisms</taxon>
        <taxon>Carpediemonas</taxon>
    </lineage>
</organism>
<dbReference type="EMBL" id="JAHDYR010000004">
    <property type="protein sequence ID" value="KAG9397066.1"/>
    <property type="molecule type" value="Genomic_DNA"/>
</dbReference>
<sequence length="1017" mass="111008">MPEEDGRGVGVRADSAGAVVRPSSSLARQSSFVPKFQKSQGNMVNLSAGHFMPLASSKITRVALGVLFALIALLFLARDISTFTSGSPDVEGKINEFCSDAANYAECNHDFRFDKILWFITDGHPRNFANESFDEVYNTHSNRLCTYIPGLKYSHTVYSGWLVGRYPYNIGAETVSMDTITAALARGGHKIRYHGPEWSFALLNGRENYGALFEQTDFYPEIHTVPYTRPYPGIFGITDNTVEQRKQLLYAYLDDVNGHNQSLIAHSAVFDHEMHTYPRWDSRTIHMGKLSMDDHNLLKAWVDEHPEYLLVISSDHGVDEGPGGTIIHGITKDGNSGYFIFYNPRLPTVQEAWFDVSDVAATVASFMANTSIPEASIGVPGQNFGKTPEGIMAQFKTYRLAARQMMDHAKVRGVRLGKSVRTPLQAIIDASIPDVVVDADALPVDMDAVYNGLVGARSALSAVSPFPYADIVWLCVVLAAYGFFIFANRPAHLGLWALVPVAALVMVILVPMLPAAQVVSGDSLPVVLSVEPLVALCAVFLLVARPSDVPADKPVRVIRLLVLSVMLTFVLNLLVPSLGINNGGNDALDAMLDLFPVRLLVSVAFLCWASATFIHTFFVVKDGGAMRPSNPVARALLAAPLAHTPLGRYNYIPGLGLLVDMPVAVMVQIAVTAAGALISSVYAATREIDAQYVGTWGVSVIALGAYLAVVALVAVSCALRPRPHDLVVPAALLVFLLSIHSPAKHVLLLLVLVRWQLVVPEVLRDTKQLSASHTAFTTPFVLLVAWALLLAFFDFAVTLVNVPVGEKLSLSFYPPSGRIGLRTDNALPTLSVALMVLHKFGILIVTTVLMFTGAQTRFPTSLLCTKLDGPTTMTPDTLEPTHVDAVLATLRHPGFVTLFVPFVMFTSFHTALRLMYHYWDRDSDYEELFTFAALMGMIVVGMAVGIIGTDLIVVSPSDIIRFIREMRAGPKPTPPRVTLECRKDSDDEAGPHGEVDVEQLDDISLDLDELEHELSIE</sequence>
<feature type="transmembrane region" description="Helical" evidence="2">
    <location>
        <begin position="895"/>
        <end position="916"/>
    </location>
</feature>
<dbReference type="SUPFAM" id="SSF53649">
    <property type="entry name" value="Alkaline phosphatase-like"/>
    <property type="match status" value="1"/>
</dbReference>
<feature type="transmembrane region" description="Helical" evidence="2">
    <location>
        <begin position="830"/>
        <end position="851"/>
    </location>
</feature>
<evidence type="ECO:0000256" key="1">
    <source>
        <dbReference type="SAM" id="MobiDB-lite"/>
    </source>
</evidence>
<keyword evidence="2" id="KW-1133">Transmembrane helix</keyword>
<feature type="transmembrane region" description="Helical" evidence="2">
    <location>
        <begin position="632"/>
        <end position="651"/>
    </location>
</feature>
<feature type="compositionally biased region" description="Basic and acidic residues" evidence="1">
    <location>
        <begin position="979"/>
        <end position="995"/>
    </location>
</feature>
<feature type="transmembrane region" description="Helical" evidence="2">
    <location>
        <begin position="727"/>
        <end position="753"/>
    </location>
</feature>
<feature type="transmembrane region" description="Helical" evidence="2">
    <location>
        <begin position="663"/>
        <end position="684"/>
    </location>
</feature>
<keyword evidence="2" id="KW-0472">Membrane</keyword>
<feature type="region of interest" description="Disordered" evidence="1">
    <location>
        <begin position="971"/>
        <end position="995"/>
    </location>
</feature>
<evidence type="ECO:0000313" key="3">
    <source>
        <dbReference type="EMBL" id="KAG9397066.1"/>
    </source>
</evidence>
<keyword evidence="2" id="KW-0812">Transmembrane</keyword>
<feature type="transmembrane region" description="Helical" evidence="2">
    <location>
        <begin position="774"/>
        <end position="793"/>
    </location>
</feature>
<dbReference type="AlphaFoldDB" id="A0A8J6AX60"/>
<feature type="transmembrane region" description="Helical" evidence="2">
    <location>
        <begin position="466"/>
        <end position="486"/>
    </location>
</feature>
<comment type="caution">
    <text evidence="3">The sequence shown here is derived from an EMBL/GenBank/DDBJ whole genome shotgun (WGS) entry which is preliminary data.</text>
</comment>
<protein>
    <submittedName>
        <fullName evidence="3">Uncharacterized protein</fullName>
    </submittedName>
</protein>
<feature type="transmembrane region" description="Helical" evidence="2">
    <location>
        <begin position="557"/>
        <end position="579"/>
    </location>
</feature>
<evidence type="ECO:0000313" key="4">
    <source>
        <dbReference type="Proteomes" id="UP000717585"/>
    </source>
</evidence>
<feature type="transmembrane region" description="Helical" evidence="2">
    <location>
        <begin position="928"/>
        <end position="954"/>
    </location>
</feature>
<reference evidence="3" key="1">
    <citation type="submission" date="2021-05" db="EMBL/GenBank/DDBJ databases">
        <title>A free-living protist that lacks canonical eukaryotic 1 DNA replication and segregation systems.</title>
        <authorList>
            <person name="Salas-Leiva D.E."/>
            <person name="Tromer E.C."/>
            <person name="Curtis B.A."/>
            <person name="Jerlstrom-Hultqvist J."/>
            <person name="Kolisko M."/>
            <person name="Yi Z."/>
            <person name="Salas-Leiva J.S."/>
            <person name="Gallot-Lavallee L."/>
            <person name="Kops G.J.P.L."/>
            <person name="Archibald J.M."/>
            <person name="Simpson A.G.B."/>
            <person name="Roger A.J."/>
        </authorList>
    </citation>
    <scope>NUCLEOTIDE SEQUENCE</scope>
    <source>
        <strain evidence="3">BICM</strain>
    </source>
</reference>
<feature type="transmembrane region" description="Helical" evidence="2">
    <location>
        <begin position="526"/>
        <end position="545"/>
    </location>
</feature>